<dbReference type="GeneID" id="33558005"/>
<dbReference type="Proteomes" id="UP000193218">
    <property type="component" value="Unassembled WGS sequence"/>
</dbReference>
<evidence type="ECO:0000313" key="3">
    <source>
        <dbReference type="Proteomes" id="UP000193218"/>
    </source>
</evidence>
<dbReference type="GO" id="GO:0004305">
    <property type="term" value="F:ethanolamine kinase activity"/>
    <property type="evidence" value="ECO:0007669"/>
    <property type="project" value="TreeGrafter"/>
</dbReference>
<accession>A0A1Y1UCU5</accession>
<comment type="caution">
    <text evidence="2">The sequence shown here is derived from an EMBL/GenBank/DDBJ whole genome shotgun (WGS) entry which is preliminary data.</text>
</comment>
<keyword evidence="2" id="KW-0808">Transferase</keyword>
<proteinExistence type="inferred from homology"/>
<comment type="similarity">
    <text evidence="1">Belongs to the choline/ethanolamine kinase family.</text>
</comment>
<dbReference type="GO" id="GO:0006646">
    <property type="term" value="P:phosphatidylethanolamine biosynthetic process"/>
    <property type="evidence" value="ECO:0007669"/>
    <property type="project" value="TreeGrafter"/>
</dbReference>
<dbReference type="OrthoDB" id="10267235at2759"/>
<keyword evidence="3" id="KW-1185">Reference proteome</keyword>
<dbReference type="PANTHER" id="PTHR22603:SF93">
    <property type="entry name" value="RE24176P"/>
    <property type="match status" value="1"/>
</dbReference>
<sequence>MIFWSRRFRDSLAAVVVVMHLMMDAQTALSLVASFFPLEWRIKPTEVDVRPILGGFVNRLYLVSRTTRADREPSRVLIRLFGLGPGLEEPPVTSSTLSATEQAVMYYEMGRRGWGPRLYGVFRGGRLEEWIDSRTLRADEATLLCKDMAKSLARFHSLILPLRRTTFGSVVEELKAACEANKDHPWFTETDWPAELDWVASLFTRYKCKASLALMDANYLNVLVRNDAEVVLIDYETATYAYRGIDMGGFFTARMYDWNANGSKLTGCALPSPEEERSFCEAYKEELGEDDVDVDQLLVEAKIGQLYQILFSVFMCGELKALEEDLLDALGHMLESYKRLKAGWQGNTEWTQRG</sequence>
<dbReference type="Gene3D" id="3.30.200.20">
    <property type="entry name" value="Phosphorylase Kinase, domain 1"/>
    <property type="match status" value="1"/>
</dbReference>
<protein>
    <submittedName>
        <fullName evidence="2">Kinase-like domain-containing protein</fullName>
    </submittedName>
</protein>
<gene>
    <name evidence="2" type="ORF">BD324DRAFT_629334</name>
</gene>
<dbReference type="GO" id="GO:0004103">
    <property type="term" value="F:choline kinase activity"/>
    <property type="evidence" value="ECO:0007669"/>
    <property type="project" value="TreeGrafter"/>
</dbReference>
<dbReference type="InterPro" id="IPR011009">
    <property type="entry name" value="Kinase-like_dom_sf"/>
</dbReference>
<keyword evidence="2" id="KW-0418">Kinase</keyword>
<name>A0A1Y1UCU5_9TREE</name>
<dbReference type="SUPFAM" id="SSF56112">
    <property type="entry name" value="Protein kinase-like (PK-like)"/>
    <property type="match status" value="1"/>
</dbReference>
<dbReference type="PANTHER" id="PTHR22603">
    <property type="entry name" value="CHOLINE/ETHANOALAMINE KINASE"/>
    <property type="match status" value="1"/>
</dbReference>
<dbReference type="Gene3D" id="3.90.1200.10">
    <property type="match status" value="1"/>
</dbReference>
<organism evidence="2 3">
    <name type="scientific">Kockovaella imperatae</name>
    <dbReference type="NCBI Taxonomy" id="4999"/>
    <lineage>
        <taxon>Eukaryota</taxon>
        <taxon>Fungi</taxon>
        <taxon>Dikarya</taxon>
        <taxon>Basidiomycota</taxon>
        <taxon>Agaricomycotina</taxon>
        <taxon>Tremellomycetes</taxon>
        <taxon>Tremellales</taxon>
        <taxon>Cuniculitremaceae</taxon>
        <taxon>Kockovaella</taxon>
    </lineage>
</organism>
<dbReference type="Pfam" id="PF01633">
    <property type="entry name" value="Choline_kinase"/>
    <property type="match status" value="1"/>
</dbReference>
<dbReference type="InParanoid" id="A0A1Y1UCU5"/>
<dbReference type="AlphaFoldDB" id="A0A1Y1UCU5"/>
<dbReference type="GO" id="GO:0005737">
    <property type="term" value="C:cytoplasm"/>
    <property type="evidence" value="ECO:0007669"/>
    <property type="project" value="TreeGrafter"/>
</dbReference>
<dbReference type="STRING" id="4999.A0A1Y1UCU5"/>
<dbReference type="EMBL" id="NBSH01000009">
    <property type="protein sequence ID" value="ORX35870.1"/>
    <property type="molecule type" value="Genomic_DNA"/>
</dbReference>
<evidence type="ECO:0000313" key="2">
    <source>
        <dbReference type="EMBL" id="ORX35870.1"/>
    </source>
</evidence>
<reference evidence="2 3" key="1">
    <citation type="submission" date="2017-03" db="EMBL/GenBank/DDBJ databases">
        <title>Widespread Adenine N6-methylation of Active Genes in Fungi.</title>
        <authorList>
            <consortium name="DOE Joint Genome Institute"/>
            <person name="Mondo S.J."/>
            <person name="Dannebaum R.O."/>
            <person name="Kuo R.C."/>
            <person name="Louie K.B."/>
            <person name="Bewick A.J."/>
            <person name="Labutti K."/>
            <person name="Haridas S."/>
            <person name="Kuo A."/>
            <person name="Salamov A."/>
            <person name="Ahrendt S.R."/>
            <person name="Lau R."/>
            <person name="Bowen B.P."/>
            <person name="Lipzen A."/>
            <person name="Sullivan W."/>
            <person name="Andreopoulos W.B."/>
            <person name="Clum A."/>
            <person name="Lindquist E."/>
            <person name="Daum C."/>
            <person name="Northen T.R."/>
            <person name="Ramamoorthy G."/>
            <person name="Schmitz R.J."/>
            <person name="Gryganskyi A."/>
            <person name="Culley D."/>
            <person name="Magnuson J."/>
            <person name="James T.Y."/>
            <person name="O'Malley M.A."/>
            <person name="Stajich J.E."/>
            <person name="Spatafora J.W."/>
            <person name="Visel A."/>
            <person name="Grigoriev I.V."/>
        </authorList>
    </citation>
    <scope>NUCLEOTIDE SEQUENCE [LARGE SCALE GENOMIC DNA]</scope>
    <source>
        <strain evidence="2 3">NRRL Y-17943</strain>
    </source>
</reference>
<dbReference type="RefSeq" id="XP_021869999.1">
    <property type="nucleotide sequence ID" value="XM_022016196.1"/>
</dbReference>
<evidence type="ECO:0000256" key="1">
    <source>
        <dbReference type="ARBA" id="ARBA00038211"/>
    </source>
</evidence>